<proteinExistence type="predicted"/>
<sequence>MWQAEVEQGKFAQMRKEHQREDEILEEQRNLVAECRLEAEELALMEREHWRQIQEKNQMKAWMEQELRHQKAVEDAHKNHMKAVQFLKETMTRVRQKEAEEQMKTREEMKRRMKALHSLESNIETTKDYRRKVQHAEIEVRLIAEELEGSLKWTVVGGDLLGMKLEQCHCTELRAPMLEFEEQQKSQKVELLARIVQEEKYMEKREKFQARLYVECPKTSEKASELQPLKKRVLQCVEMTCGSSDEESANFPPVLPAPHSVRAFLDATRDSDDDETEKGEDRESLEQPEFAGLWEKTHKPYKVPKEEVAPKPVGGSKAEQEILARTLEKHRNGIIHRKGKRSRNAKGCPLQAKPSVIHFK</sequence>
<evidence type="ECO:0000256" key="1">
    <source>
        <dbReference type="SAM" id="MobiDB-lite"/>
    </source>
</evidence>
<feature type="region of interest" description="Disordered" evidence="1">
    <location>
        <begin position="329"/>
        <end position="360"/>
    </location>
</feature>
<evidence type="ECO:0000313" key="2">
    <source>
        <dbReference type="Ensembl" id="ENSLACP00000021764.1"/>
    </source>
</evidence>
<dbReference type="Ensembl" id="ENSLACT00000021905.1">
    <property type="protein sequence ID" value="ENSLACP00000021764.1"/>
    <property type="gene ID" value="ENSLACG00000019126.1"/>
</dbReference>
<dbReference type="EMBL" id="AFYH01000824">
    <property type="status" value="NOT_ANNOTATED_CDS"/>
    <property type="molecule type" value="Genomic_DNA"/>
</dbReference>
<dbReference type="HOGENOM" id="CLU_724718_0_0_1"/>
<dbReference type="EMBL" id="AFYH01000823">
    <property type="status" value="NOT_ANNOTATED_CDS"/>
    <property type="molecule type" value="Genomic_DNA"/>
</dbReference>
<keyword evidence="3" id="KW-1185">Reference proteome</keyword>
<reference evidence="2" key="2">
    <citation type="submission" date="2025-08" db="UniProtKB">
        <authorList>
            <consortium name="Ensembl"/>
        </authorList>
    </citation>
    <scope>IDENTIFICATION</scope>
</reference>
<dbReference type="EMBL" id="AFYH01000822">
    <property type="status" value="NOT_ANNOTATED_CDS"/>
    <property type="molecule type" value="Genomic_DNA"/>
</dbReference>
<dbReference type="EMBL" id="AFYH01000820">
    <property type="status" value="NOT_ANNOTATED_CDS"/>
    <property type="molecule type" value="Genomic_DNA"/>
</dbReference>
<dbReference type="AlphaFoldDB" id="H3BIP3"/>
<dbReference type="EMBL" id="AFYH01000821">
    <property type="status" value="NOT_ANNOTATED_CDS"/>
    <property type="molecule type" value="Genomic_DNA"/>
</dbReference>
<dbReference type="PANTHER" id="PTHR22538">
    <property type="entry name" value="CILIA- AND FLAGELLA-ASSOCIATED PROTEIN 74"/>
    <property type="match status" value="1"/>
</dbReference>
<protein>
    <submittedName>
        <fullName evidence="2">Uncharacterized protein</fullName>
    </submittedName>
</protein>
<organism evidence="2 3">
    <name type="scientific">Latimeria chalumnae</name>
    <name type="common">Coelacanth</name>
    <dbReference type="NCBI Taxonomy" id="7897"/>
    <lineage>
        <taxon>Eukaryota</taxon>
        <taxon>Metazoa</taxon>
        <taxon>Chordata</taxon>
        <taxon>Craniata</taxon>
        <taxon>Vertebrata</taxon>
        <taxon>Euteleostomi</taxon>
        <taxon>Coelacanthiformes</taxon>
        <taxon>Coelacanthidae</taxon>
        <taxon>Latimeria</taxon>
    </lineage>
</organism>
<dbReference type="EMBL" id="AFYH01000825">
    <property type="status" value="NOT_ANNOTATED_CDS"/>
    <property type="molecule type" value="Genomic_DNA"/>
</dbReference>
<feature type="region of interest" description="Disordered" evidence="1">
    <location>
        <begin position="269"/>
        <end position="295"/>
    </location>
</feature>
<reference evidence="3" key="1">
    <citation type="submission" date="2011-08" db="EMBL/GenBank/DDBJ databases">
        <title>The draft genome of Latimeria chalumnae.</title>
        <authorList>
            <person name="Di Palma F."/>
            <person name="Alfoldi J."/>
            <person name="Johnson J."/>
            <person name="Berlin A."/>
            <person name="Gnerre S."/>
            <person name="Jaffe D."/>
            <person name="MacCallum I."/>
            <person name="Young S."/>
            <person name="Walker B.J."/>
            <person name="Lander E."/>
            <person name="Lindblad-Toh K."/>
        </authorList>
    </citation>
    <scope>NUCLEOTIDE SEQUENCE [LARGE SCALE GENOMIC DNA]</scope>
    <source>
        <strain evidence="3">Wild caught</strain>
    </source>
</reference>
<feature type="compositionally biased region" description="Basic residues" evidence="1">
    <location>
        <begin position="332"/>
        <end position="344"/>
    </location>
</feature>
<name>H3BIP3_LATCH</name>
<reference evidence="2" key="3">
    <citation type="submission" date="2025-09" db="UniProtKB">
        <authorList>
            <consortium name="Ensembl"/>
        </authorList>
    </citation>
    <scope>IDENTIFICATION</scope>
</reference>
<dbReference type="PANTHER" id="PTHR22538:SF0">
    <property type="entry name" value="CILIA- AND FLAGELLA-ASSOCIATED PROTEIN 74"/>
    <property type="match status" value="1"/>
</dbReference>
<accession>H3BIP3</accession>
<dbReference type="GeneTree" id="ENSGT00900000141054"/>
<dbReference type="Proteomes" id="UP000008672">
    <property type="component" value="Unassembled WGS sequence"/>
</dbReference>
<evidence type="ECO:0000313" key="3">
    <source>
        <dbReference type="Proteomes" id="UP000008672"/>
    </source>
</evidence>